<evidence type="ECO:0000313" key="1">
    <source>
        <dbReference type="EMBL" id="BDI34192.1"/>
    </source>
</evidence>
<dbReference type="AlphaFoldDB" id="A0A402CWI2"/>
<dbReference type="EMBL" id="AP025739">
    <property type="protein sequence ID" value="BDI34192.1"/>
    <property type="molecule type" value="Genomic_DNA"/>
</dbReference>
<organism evidence="1 2">
    <name type="scientific">Capsulimonas corticalis</name>
    <dbReference type="NCBI Taxonomy" id="2219043"/>
    <lineage>
        <taxon>Bacteria</taxon>
        <taxon>Bacillati</taxon>
        <taxon>Armatimonadota</taxon>
        <taxon>Armatimonadia</taxon>
        <taxon>Capsulimonadales</taxon>
        <taxon>Capsulimonadaceae</taxon>
        <taxon>Capsulimonas</taxon>
    </lineage>
</organism>
<dbReference type="PANTHER" id="PTHR12224">
    <property type="entry name" value="BETA-1,4-MANNOSYL-GLYCOPROTEIN BETA-1,4-N-ACETYLGLUCOSAMINYL-TRANSFERASE"/>
    <property type="match status" value="1"/>
</dbReference>
<protein>
    <submittedName>
        <fullName evidence="1">Uncharacterized protein</fullName>
    </submittedName>
</protein>
<dbReference type="KEGG" id="ccot:CCAX7_62430"/>
<accession>A0A402CWI2</accession>
<dbReference type="GO" id="GO:0006044">
    <property type="term" value="P:N-acetylglucosamine metabolic process"/>
    <property type="evidence" value="ECO:0007669"/>
    <property type="project" value="TreeGrafter"/>
</dbReference>
<dbReference type="GO" id="GO:0003830">
    <property type="term" value="F:beta-1,4-mannosylglycoprotein 4-beta-N-acetylglucosaminyltransferase activity"/>
    <property type="evidence" value="ECO:0007669"/>
    <property type="project" value="InterPro"/>
</dbReference>
<dbReference type="SUPFAM" id="SSF53335">
    <property type="entry name" value="S-adenosyl-L-methionine-dependent methyltransferases"/>
    <property type="match status" value="1"/>
</dbReference>
<name>A0A402CWI2_9BACT</name>
<dbReference type="GO" id="GO:0016020">
    <property type="term" value="C:membrane"/>
    <property type="evidence" value="ECO:0007669"/>
    <property type="project" value="InterPro"/>
</dbReference>
<dbReference type="Pfam" id="PF04724">
    <property type="entry name" value="Glyco_transf_17"/>
    <property type="match status" value="1"/>
</dbReference>
<gene>
    <name evidence="1" type="ORF">CCAX7_62430</name>
</gene>
<dbReference type="InterPro" id="IPR029063">
    <property type="entry name" value="SAM-dependent_MTases_sf"/>
</dbReference>
<sequence>MIIDAFPFFNELDILEIRLAELMPVVDRFLLVEATETFSGKPKPLYFEVNKERFAGFPIEHVIIDKFPDDLQGPWARENYPRHLMRERLELSGLSQEDVVMLSDLDEIPRAEAVARYARTLQREVPGTVYVFEQHLSYYFVNYRVNEPWYGTRMARWQDIADMQRLRESQGAVIRNGGWHFSYAGGVQAIREKVAGSAHTEFDRPAFLDEAHIERCMAAGTDLFGRGGEGFTCVPLDETFPAAIARNRERYNHLVFEKPAEARARDLYVAATNARSDISEHLPYLFRLASTVNHVTEMGTRTGQSTAAFVHAGPKRIVAYDLVRHQEVDKVEQAAIACGIDFIFHEQDVLQAQIEDTDLLFLDTWHVEEQMRQELALHAGKARRFIVLHDTQTFADLGETAVMGGVWPPITDFLRASPEWHILEHFPNNNGLTVLARSRTAAGMMNGEPSEAGALKEDIA</sequence>
<evidence type="ECO:0000313" key="2">
    <source>
        <dbReference type="Proteomes" id="UP000287394"/>
    </source>
</evidence>
<proteinExistence type="predicted"/>
<dbReference type="InterPro" id="IPR006813">
    <property type="entry name" value="Glyco_trans_17"/>
</dbReference>
<reference evidence="1 2" key="1">
    <citation type="journal article" date="2019" name="Int. J. Syst. Evol. Microbiol.">
        <title>Capsulimonas corticalis gen. nov., sp. nov., an aerobic capsulated bacterium, of a novel bacterial order, Capsulimonadales ord. nov., of the class Armatimonadia of the phylum Armatimonadetes.</title>
        <authorList>
            <person name="Li J."/>
            <person name="Kudo C."/>
            <person name="Tonouchi A."/>
        </authorList>
    </citation>
    <scope>NUCLEOTIDE SEQUENCE [LARGE SCALE GENOMIC DNA]</scope>
    <source>
        <strain evidence="1 2">AX-7</strain>
    </source>
</reference>
<dbReference type="PANTHER" id="PTHR12224:SF0">
    <property type="entry name" value="BETA-1,4-MANNOSYL-GLYCOPROTEIN 4-BETA-N-ACETYLGLUCOSAMINYLTRANSFERASE"/>
    <property type="match status" value="1"/>
</dbReference>
<keyword evidence="2" id="KW-1185">Reference proteome</keyword>
<dbReference type="Proteomes" id="UP000287394">
    <property type="component" value="Chromosome"/>
</dbReference>